<dbReference type="STRING" id="299467.A0A443SA72"/>
<proteinExistence type="inferred from homology"/>
<dbReference type="GO" id="GO:0005125">
    <property type="term" value="F:cytokine activity"/>
    <property type="evidence" value="ECO:0007669"/>
    <property type="project" value="UniProtKB-KW"/>
</dbReference>
<evidence type="ECO:0000256" key="8">
    <source>
        <dbReference type="ARBA" id="ARBA00038932"/>
    </source>
</evidence>
<evidence type="ECO:0000256" key="4">
    <source>
        <dbReference type="ARBA" id="ARBA00022525"/>
    </source>
</evidence>
<evidence type="ECO:0000256" key="6">
    <source>
        <dbReference type="ARBA" id="ARBA00036735"/>
    </source>
</evidence>
<evidence type="ECO:0000256" key="5">
    <source>
        <dbReference type="ARBA" id="ARBA00023235"/>
    </source>
</evidence>
<evidence type="ECO:0000256" key="7">
    <source>
        <dbReference type="ARBA" id="ARBA00036823"/>
    </source>
</evidence>
<dbReference type="GO" id="GO:0004167">
    <property type="term" value="F:dopachrome isomerase activity"/>
    <property type="evidence" value="ECO:0007669"/>
    <property type="project" value="UniProtKB-EC"/>
</dbReference>
<comment type="similarity">
    <text evidence="2">Belongs to the MIF family.</text>
</comment>
<dbReference type="Proteomes" id="UP000288716">
    <property type="component" value="Unassembled WGS sequence"/>
</dbReference>
<evidence type="ECO:0000256" key="9">
    <source>
        <dbReference type="ARBA" id="ARBA00039086"/>
    </source>
</evidence>
<accession>A0A443SA72</accession>
<comment type="catalytic activity">
    <reaction evidence="6">
        <text>3-phenylpyruvate = enol-phenylpyruvate</text>
        <dbReference type="Rhea" id="RHEA:17097"/>
        <dbReference type="ChEBI" id="CHEBI:16815"/>
        <dbReference type="ChEBI" id="CHEBI:18005"/>
        <dbReference type="EC" id="5.3.2.1"/>
    </reaction>
</comment>
<evidence type="ECO:0000256" key="10">
    <source>
        <dbReference type="ARBA" id="ARBA00041631"/>
    </source>
</evidence>
<dbReference type="AlphaFoldDB" id="A0A443SA72"/>
<dbReference type="EC" id="5.3.2.1" evidence="9"/>
<dbReference type="GO" id="GO:0005615">
    <property type="term" value="C:extracellular space"/>
    <property type="evidence" value="ECO:0007669"/>
    <property type="project" value="UniProtKB-KW"/>
</dbReference>
<dbReference type="SUPFAM" id="SSF55331">
    <property type="entry name" value="Tautomerase/MIF"/>
    <property type="match status" value="1"/>
</dbReference>
<evidence type="ECO:0000256" key="11">
    <source>
        <dbReference type="ARBA" id="ARBA00041912"/>
    </source>
</evidence>
<gene>
    <name evidence="13" type="ORF">B4U80_02683</name>
</gene>
<evidence type="ECO:0000256" key="3">
    <source>
        <dbReference type="ARBA" id="ARBA00022514"/>
    </source>
</evidence>
<dbReference type="GO" id="GO:0050178">
    <property type="term" value="F:phenylpyruvate tautomerase activity"/>
    <property type="evidence" value="ECO:0007669"/>
    <property type="project" value="UniProtKB-EC"/>
</dbReference>
<keyword evidence="14" id="KW-1185">Reference proteome</keyword>
<dbReference type="EC" id="5.3.3.12" evidence="8"/>
<evidence type="ECO:0000313" key="14">
    <source>
        <dbReference type="Proteomes" id="UP000288716"/>
    </source>
</evidence>
<dbReference type="VEuPathDB" id="VectorBase:LDEU007598"/>
<evidence type="ECO:0000256" key="1">
    <source>
        <dbReference type="ARBA" id="ARBA00004613"/>
    </source>
</evidence>
<dbReference type="EMBL" id="NCKV01004876">
    <property type="protein sequence ID" value="RWS24441.1"/>
    <property type="molecule type" value="Genomic_DNA"/>
</dbReference>
<dbReference type="Pfam" id="PF01187">
    <property type="entry name" value="MIF"/>
    <property type="match status" value="1"/>
</dbReference>
<sequence>MPLLEITTNLARSKIPHDFVKLTVDLVANLLGKPKKRVVVAIRPDCIMSHGGEDDVTAIVHLTSIGKIDRDMNKETSAALYPHLEQHLGIKGENIVTVFHDAKGENIANNGITFG</sequence>
<dbReference type="PANTHER" id="PTHR11954">
    <property type="entry name" value="D-DOPACHROME DECARBOXYLASE"/>
    <property type="match status" value="1"/>
</dbReference>
<name>A0A443SA72_9ACAR</name>
<keyword evidence="3" id="KW-0202">Cytokine</keyword>
<comment type="catalytic activity">
    <reaction evidence="7">
        <text>L-dopachrome = 5,6-dihydroxyindole-2-carboxylate</text>
        <dbReference type="Rhea" id="RHEA:13041"/>
        <dbReference type="ChEBI" id="CHEBI:16875"/>
        <dbReference type="ChEBI" id="CHEBI:57509"/>
        <dbReference type="EC" id="5.3.3.12"/>
    </reaction>
</comment>
<dbReference type="Gene3D" id="3.30.429.10">
    <property type="entry name" value="Macrophage Migration Inhibitory Factor"/>
    <property type="match status" value="1"/>
</dbReference>
<dbReference type="InterPro" id="IPR001398">
    <property type="entry name" value="Macrophage_inhib_fac"/>
</dbReference>
<dbReference type="PANTHER" id="PTHR11954:SF6">
    <property type="entry name" value="MACROPHAGE MIGRATION INHIBITORY FACTOR"/>
    <property type="match status" value="1"/>
</dbReference>
<reference evidence="13 14" key="1">
    <citation type="journal article" date="2018" name="Gigascience">
        <title>Genomes of trombidid mites reveal novel predicted allergens and laterally-transferred genes associated with secondary metabolism.</title>
        <authorList>
            <person name="Dong X."/>
            <person name="Chaisiri K."/>
            <person name="Xia D."/>
            <person name="Armstrong S.D."/>
            <person name="Fang Y."/>
            <person name="Donnelly M.J."/>
            <person name="Kadowaki T."/>
            <person name="McGarry J.W."/>
            <person name="Darby A.C."/>
            <person name="Makepeace B.L."/>
        </authorList>
    </citation>
    <scope>NUCLEOTIDE SEQUENCE [LARGE SCALE GENOMIC DNA]</scope>
    <source>
        <strain evidence="13">UoL-UT</strain>
    </source>
</reference>
<comment type="subcellular location">
    <subcellularLocation>
        <location evidence="1">Secreted</location>
    </subcellularLocation>
</comment>
<dbReference type="OrthoDB" id="255819at2759"/>
<keyword evidence="4" id="KW-0964">Secreted</keyword>
<evidence type="ECO:0000313" key="13">
    <source>
        <dbReference type="EMBL" id="RWS24441.1"/>
    </source>
</evidence>
<evidence type="ECO:0000256" key="2">
    <source>
        <dbReference type="ARBA" id="ARBA00005851"/>
    </source>
</evidence>
<organism evidence="13 14">
    <name type="scientific">Leptotrombidium deliense</name>
    <dbReference type="NCBI Taxonomy" id="299467"/>
    <lineage>
        <taxon>Eukaryota</taxon>
        <taxon>Metazoa</taxon>
        <taxon>Ecdysozoa</taxon>
        <taxon>Arthropoda</taxon>
        <taxon>Chelicerata</taxon>
        <taxon>Arachnida</taxon>
        <taxon>Acari</taxon>
        <taxon>Acariformes</taxon>
        <taxon>Trombidiformes</taxon>
        <taxon>Prostigmata</taxon>
        <taxon>Anystina</taxon>
        <taxon>Parasitengona</taxon>
        <taxon>Trombiculoidea</taxon>
        <taxon>Trombiculidae</taxon>
        <taxon>Leptotrombidium</taxon>
    </lineage>
</organism>
<keyword evidence="5" id="KW-0413">Isomerase</keyword>
<comment type="caution">
    <text evidence="13">The sequence shown here is derived from an EMBL/GenBank/DDBJ whole genome shotgun (WGS) entry which is preliminary data.</text>
</comment>
<evidence type="ECO:0000256" key="12">
    <source>
        <dbReference type="ARBA" id="ARBA00042730"/>
    </source>
</evidence>
<protein>
    <recommendedName>
        <fullName evidence="12">L-dopachrome isomerase</fullName>
        <ecNumber evidence="9">5.3.2.1</ecNumber>
        <ecNumber evidence="8">5.3.3.12</ecNumber>
    </recommendedName>
    <alternativeName>
        <fullName evidence="10">L-dopachrome tautomerase</fullName>
    </alternativeName>
    <alternativeName>
        <fullName evidence="11">Phenylpyruvate tautomerase</fullName>
    </alternativeName>
</protein>
<dbReference type="InterPro" id="IPR014347">
    <property type="entry name" value="Tautomerase/MIF_sf"/>
</dbReference>